<protein>
    <submittedName>
        <fullName evidence="2">Uncharacterized protein</fullName>
    </submittedName>
</protein>
<evidence type="ECO:0000313" key="4">
    <source>
        <dbReference type="Proteomes" id="UP001310022"/>
    </source>
</evidence>
<dbReference type="Proteomes" id="UP001310022">
    <property type="component" value="Unassembled WGS sequence"/>
</dbReference>
<sequence length="115" mass="13357">MSWSNFFLLVNGIFGIYFGVVIFMEYLKNRRQSLDSDASGLTFDMGALVAEDSAPPEQVKMEDFKPKETQAKHEEDQEVIFKKIHDEGIELEEYYARSDEFMKELNKKNVFEVAS</sequence>
<keyword evidence="1" id="KW-1133">Transmembrane helix</keyword>
<keyword evidence="1" id="KW-0812">Transmembrane</keyword>
<keyword evidence="1" id="KW-0472">Membrane</keyword>
<feature type="transmembrane region" description="Helical" evidence="1">
    <location>
        <begin position="6"/>
        <end position="27"/>
    </location>
</feature>
<comment type="caution">
    <text evidence="2">The sequence shown here is derived from an EMBL/GenBank/DDBJ whole genome shotgun (WGS) entry which is preliminary data.</text>
</comment>
<dbReference type="EMBL" id="BQKE01000006">
    <property type="protein sequence ID" value="GJM64705.1"/>
    <property type="molecule type" value="Genomic_DNA"/>
</dbReference>
<organism evidence="2 4">
    <name type="scientific">Persicobacter diffluens</name>
    <dbReference type="NCBI Taxonomy" id="981"/>
    <lineage>
        <taxon>Bacteria</taxon>
        <taxon>Pseudomonadati</taxon>
        <taxon>Bacteroidota</taxon>
        <taxon>Cytophagia</taxon>
        <taxon>Cytophagales</taxon>
        <taxon>Persicobacteraceae</taxon>
        <taxon>Persicobacter</taxon>
    </lineage>
</organism>
<name>A0AAN4W4K5_9BACT</name>
<keyword evidence="4" id="KW-1185">Reference proteome</keyword>
<dbReference type="RefSeq" id="WP_338239594.1">
    <property type="nucleotide sequence ID" value="NZ_BQKE01000006.1"/>
</dbReference>
<dbReference type="AlphaFoldDB" id="A0AAN4W4K5"/>
<accession>A0AAN4W4K5</accession>
<proteinExistence type="predicted"/>
<dbReference type="EMBL" id="BQKE01000006">
    <property type="protein sequence ID" value="GJM64533.1"/>
    <property type="molecule type" value="Genomic_DNA"/>
</dbReference>
<evidence type="ECO:0000313" key="2">
    <source>
        <dbReference type="EMBL" id="GJM64533.1"/>
    </source>
</evidence>
<gene>
    <name evidence="2" type="ORF">PEDI_50850</name>
    <name evidence="3" type="ORF">PEDI_52570</name>
</gene>
<reference evidence="2 4" key="1">
    <citation type="submission" date="2021-12" db="EMBL/GenBank/DDBJ databases">
        <title>Genome sequencing of bacteria with rrn-lacking chromosome and rrn-plasmid.</title>
        <authorList>
            <person name="Anda M."/>
            <person name="Iwasaki W."/>
        </authorList>
    </citation>
    <scope>NUCLEOTIDE SEQUENCE [LARGE SCALE GENOMIC DNA]</scope>
    <source>
        <strain evidence="2 4">NBRC 15940</strain>
    </source>
</reference>
<evidence type="ECO:0000256" key="1">
    <source>
        <dbReference type="SAM" id="Phobius"/>
    </source>
</evidence>
<evidence type="ECO:0000313" key="3">
    <source>
        <dbReference type="EMBL" id="GJM64705.1"/>
    </source>
</evidence>